<sequence length="43" mass="4457">MAARYQHVTGGILADVPQRVGGLVWEVANDADGSGAEGSEESR</sequence>
<evidence type="ECO:0000313" key="1">
    <source>
        <dbReference type="EMBL" id="WLQ65230.1"/>
    </source>
</evidence>
<dbReference type="RefSeq" id="WP_261988752.1">
    <property type="nucleotide sequence ID" value="NZ_CP120983.1"/>
</dbReference>
<organism evidence="1 2">
    <name type="scientific">Streptomyces glycanivorans</name>
    <dbReference type="NCBI Taxonomy" id="3033808"/>
    <lineage>
        <taxon>Bacteria</taxon>
        <taxon>Bacillati</taxon>
        <taxon>Actinomycetota</taxon>
        <taxon>Actinomycetes</taxon>
        <taxon>Kitasatosporales</taxon>
        <taxon>Streptomycetaceae</taxon>
        <taxon>Streptomyces</taxon>
    </lineage>
</organism>
<gene>
    <name evidence="1" type="ORF">P8A20_17255</name>
</gene>
<protein>
    <submittedName>
        <fullName evidence="1">Uncharacterized protein</fullName>
    </submittedName>
</protein>
<dbReference type="Proteomes" id="UP001224433">
    <property type="component" value="Chromosome"/>
</dbReference>
<name>A0ABY9JDP2_9ACTN</name>
<evidence type="ECO:0000313" key="2">
    <source>
        <dbReference type="Proteomes" id="UP001224433"/>
    </source>
</evidence>
<keyword evidence="2" id="KW-1185">Reference proteome</keyword>
<reference evidence="1 2" key="1">
    <citation type="submission" date="2023-03" db="EMBL/GenBank/DDBJ databases">
        <title>Isolation and description of six Streptomyces strains from soil environments, able to metabolize different microbial glucans.</title>
        <authorList>
            <person name="Widen T."/>
            <person name="Larsbrink J."/>
        </authorList>
    </citation>
    <scope>NUCLEOTIDE SEQUENCE [LARGE SCALE GENOMIC DNA]</scope>
    <source>
        <strain evidence="1 2">Alt3</strain>
    </source>
</reference>
<dbReference type="EMBL" id="CP120983">
    <property type="protein sequence ID" value="WLQ65230.1"/>
    <property type="molecule type" value="Genomic_DNA"/>
</dbReference>
<accession>A0ABY9JDP2</accession>
<proteinExistence type="predicted"/>